<evidence type="ECO:0000313" key="4">
    <source>
        <dbReference type="Proteomes" id="UP000604391"/>
    </source>
</evidence>
<dbReference type="PANTHER" id="PTHR35848">
    <property type="entry name" value="OXALATE-BINDING PROTEIN"/>
    <property type="match status" value="1"/>
</dbReference>
<comment type="caution">
    <text evidence="3">The sequence shown here is derived from an EMBL/GenBank/DDBJ whole genome shotgun (WGS) entry which is preliminary data.</text>
</comment>
<dbReference type="InterPro" id="IPR013096">
    <property type="entry name" value="Cupin_2"/>
</dbReference>
<organism evidence="3 4">
    <name type="scientific">Candidatus Undinarchaeum marinum</name>
    <dbReference type="NCBI Taxonomy" id="2756141"/>
    <lineage>
        <taxon>Archaea</taxon>
        <taxon>Candidatus Undinarchaeota</taxon>
        <taxon>Candidatus Undinarchaeia</taxon>
        <taxon>Candidatus Undinarchaeales</taxon>
        <taxon>Candidatus Undinarchaeaceae</taxon>
        <taxon>Candidatus Undinarchaeum</taxon>
    </lineage>
</organism>
<evidence type="ECO:0000313" key="3">
    <source>
        <dbReference type="EMBL" id="HIJ99448.1"/>
    </source>
</evidence>
<proteinExistence type="predicted"/>
<dbReference type="Proteomes" id="UP000604391">
    <property type="component" value="Unassembled WGS sequence"/>
</dbReference>
<dbReference type="Pfam" id="PF07883">
    <property type="entry name" value="Cupin_2"/>
    <property type="match status" value="1"/>
</dbReference>
<protein>
    <submittedName>
        <fullName evidence="3">Cupin domain-containing protein</fullName>
    </submittedName>
</protein>
<dbReference type="Gene3D" id="2.60.120.10">
    <property type="entry name" value="Jelly Rolls"/>
    <property type="match status" value="1"/>
</dbReference>
<keyword evidence="4" id="KW-1185">Reference proteome</keyword>
<evidence type="ECO:0000256" key="1">
    <source>
        <dbReference type="ARBA" id="ARBA00022723"/>
    </source>
</evidence>
<dbReference type="PANTHER" id="PTHR35848:SF6">
    <property type="entry name" value="CUPIN TYPE-2 DOMAIN-CONTAINING PROTEIN"/>
    <property type="match status" value="1"/>
</dbReference>
<dbReference type="SUPFAM" id="SSF51182">
    <property type="entry name" value="RmlC-like cupins"/>
    <property type="match status" value="1"/>
</dbReference>
<evidence type="ECO:0000259" key="2">
    <source>
        <dbReference type="Pfam" id="PF07883"/>
    </source>
</evidence>
<dbReference type="GO" id="GO:0046872">
    <property type="term" value="F:metal ion binding"/>
    <property type="evidence" value="ECO:0007669"/>
    <property type="project" value="UniProtKB-KW"/>
</dbReference>
<dbReference type="EMBL" id="DVAD01000007">
    <property type="protein sequence ID" value="HIJ99448.1"/>
    <property type="molecule type" value="Genomic_DNA"/>
</dbReference>
<dbReference type="InterPro" id="IPR014710">
    <property type="entry name" value="RmlC-like_jellyroll"/>
</dbReference>
<reference evidence="3 4" key="1">
    <citation type="journal article" name="Nat. Commun.">
        <title>Undinarchaeota illuminate DPANN phylogeny and the impact of gene transfer on archaeal evolution.</title>
        <authorList>
            <person name="Dombrowski N."/>
            <person name="Williams T.A."/>
            <person name="Sun J."/>
            <person name="Woodcroft B.J."/>
            <person name="Lee J.H."/>
            <person name="Minh B.Q."/>
            <person name="Rinke C."/>
            <person name="Spang A."/>
        </authorList>
    </citation>
    <scope>NUCLEOTIDE SEQUENCE [LARGE SCALE GENOMIC DNA]</scope>
    <source>
        <strain evidence="3">MAG_bin17</strain>
    </source>
</reference>
<name>A0A832UY81_9ARCH</name>
<accession>A0A832UY81</accession>
<dbReference type="AlphaFoldDB" id="A0A832UY81"/>
<dbReference type="InterPro" id="IPR011051">
    <property type="entry name" value="RmlC_Cupin_sf"/>
</dbReference>
<gene>
    <name evidence="3" type="ORF">H1011_01325</name>
</gene>
<keyword evidence="1" id="KW-0479">Metal-binding</keyword>
<feature type="domain" description="Cupin type-2" evidence="2">
    <location>
        <begin position="36"/>
        <end position="104"/>
    </location>
</feature>
<dbReference type="InterPro" id="IPR051610">
    <property type="entry name" value="GPI/OXD"/>
</dbReference>
<sequence length="115" mass="13373">MKFNFDTFKDVANLVKSTERYDLYDMKLDHLTLSMTRMKPKQETRGHDHEGVEEVYFCLDGEGQIQVGEEKVDFKKGDVVTIPPGDFHKVFNPSDSELVFFSIFESYDRDSANYS</sequence>